<feature type="region of interest" description="Disordered" evidence="1">
    <location>
        <begin position="1"/>
        <end position="34"/>
    </location>
</feature>
<gene>
    <name evidence="2" type="ORF">S06H3_43671</name>
</gene>
<feature type="compositionally biased region" description="Basic and acidic residues" evidence="1">
    <location>
        <begin position="24"/>
        <end position="34"/>
    </location>
</feature>
<evidence type="ECO:0000313" key="2">
    <source>
        <dbReference type="EMBL" id="GAI33830.1"/>
    </source>
</evidence>
<organism evidence="2">
    <name type="scientific">marine sediment metagenome</name>
    <dbReference type="NCBI Taxonomy" id="412755"/>
    <lineage>
        <taxon>unclassified sequences</taxon>
        <taxon>metagenomes</taxon>
        <taxon>ecological metagenomes</taxon>
    </lineage>
</organism>
<dbReference type="EMBL" id="BARV01027104">
    <property type="protein sequence ID" value="GAI33830.1"/>
    <property type="molecule type" value="Genomic_DNA"/>
</dbReference>
<accession>X1P459</accession>
<comment type="caution">
    <text evidence="2">The sequence shown here is derived from an EMBL/GenBank/DDBJ whole genome shotgun (WGS) entry which is preliminary data.</text>
</comment>
<proteinExistence type="predicted"/>
<protein>
    <submittedName>
        <fullName evidence="2">Uncharacterized protein</fullName>
    </submittedName>
</protein>
<name>X1P459_9ZZZZ</name>
<dbReference type="AlphaFoldDB" id="X1P459"/>
<feature type="non-terminal residue" evidence="2">
    <location>
        <position position="56"/>
    </location>
</feature>
<evidence type="ECO:0000256" key="1">
    <source>
        <dbReference type="SAM" id="MobiDB-lite"/>
    </source>
</evidence>
<sequence>MSSEPEVAASAPQQKSQEEIGLPQKEENIVETGDKVAMPEEKKIVTLAIVNGRVVT</sequence>
<reference evidence="2" key="1">
    <citation type="journal article" date="2014" name="Front. Microbiol.">
        <title>High frequency of phylogenetically diverse reductive dehalogenase-homologous genes in deep subseafloor sedimentary metagenomes.</title>
        <authorList>
            <person name="Kawai M."/>
            <person name="Futagami T."/>
            <person name="Toyoda A."/>
            <person name="Takaki Y."/>
            <person name="Nishi S."/>
            <person name="Hori S."/>
            <person name="Arai W."/>
            <person name="Tsubouchi T."/>
            <person name="Morono Y."/>
            <person name="Uchiyama I."/>
            <person name="Ito T."/>
            <person name="Fujiyama A."/>
            <person name="Inagaki F."/>
            <person name="Takami H."/>
        </authorList>
    </citation>
    <scope>NUCLEOTIDE SEQUENCE</scope>
    <source>
        <strain evidence="2">Expedition CK06-06</strain>
    </source>
</reference>